<proteinExistence type="predicted"/>
<organism evidence="2 3">
    <name type="scientific">Acetobacter indonesiensis</name>
    <dbReference type="NCBI Taxonomy" id="104101"/>
    <lineage>
        <taxon>Bacteria</taxon>
        <taxon>Pseudomonadati</taxon>
        <taxon>Pseudomonadota</taxon>
        <taxon>Alphaproteobacteria</taxon>
        <taxon>Acetobacterales</taxon>
        <taxon>Acetobacteraceae</taxon>
        <taxon>Acetobacter</taxon>
    </lineage>
</organism>
<dbReference type="PANTHER" id="PTHR30037:SF4">
    <property type="entry name" value="DNA-3-METHYLADENINE GLYCOSYLASE I"/>
    <property type="match status" value="1"/>
</dbReference>
<evidence type="ECO:0000313" key="3">
    <source>
        <dbReference type="Proteomes" id="UP000321104"/>
    </source>
</evidence>
<feature type="binding site" evidence="1">
    <location>
        <position position="187"/>
    </location>
    <ligand>
        <name>Zn(2+)</name>
        <dbReference type="ChEBI" id="CHEBI:29105"/>
    </ligand>
</feature>
<feature type="binding site" evidence="1">
    <location>
        <position position="19"/>
    </location>
    <ligand>
        <name>Zn(2+)</name>
        <dbReference type="ChEBI" id="CHEBI:29105"/>
    </ligand>
</feature>
<evidence type="ECO:0000313" key="2">
    <source>
        <dbReference type="EMBL" id="GEN02883.1"/>
    </source>
</evidence>
<dbReference type="SUPFAM" id="SSF48150">
    <property type="entry name" value="DNA-glycosylase"/>
    <property type="match status" value="1"/>
</dbReference>
<dbReference type="GO" id="GO:0008725">
    <property type="term" value="F:DNA-3-methyladenine glycosylase activity"/>
    <property type="evidence" value="ECO:0007669"/>
    <property type="project" value="InterPro"/>
</dbReference>
<dbReference type="AlphaFoldDB" id="A0A6N3T228"/>
<dbReference type="InterPro" id="IPR052891">
    <property type="entry name" value="DNA-3mA_glycosylase"/>
</dbReference>
<evidence type="ECO:0000256" key="1">
    <source>
        <dbReference type="PIRSR" id="PIRSR604597-1"/>
    </source>
</evidence>
<dbReference type="EMBL" id="BJXQ01000004">
    <property type="protein sequence ID" value="GEN02883.1"/>
    <property type="molecule type" value="Genomic_DNA"/>
</dbReference>
<dbReference type="Gene3D" id="1.10.340.30">
    <property type="entry name" value="Hypothetical protein, domain 2"/>
    <property type="match status" value="1"/>
</dbReference>
<accession>A0A6N3T228</accession>
<protein>
    <submittedName>
        <fullName evidence="2">DNA-3-methyladenine glycosylase I</fullName>
    </submittedName>
</protein>
<dbReference type="InterPro" id="IPR004597">
    <property type="entry name" value="Tag"/>
</dbReference>
<name>A0A6N3T228_9PROT</name>
<dbReference type="GO" id="GO:0046872">
    <property type="term" value="F:metal ion binding"/>
    <property type="evidence" value="ECO:0007669"/>
    <property type="project" value="UniProtKB-KW"/>
</dbReference>
<sequence>MFYADAMTHPDYSDTLTRCKWAQTNPLLRTYHDEEWGAPVKDSRALWEMLMLEGFQAGLSWLTVLRRRDGFKKAFAEFDPERVAQFDQTDVERLMADPGIIRARAKIEATIGNARAYLTMREQGEDFAEFTWGMVPDAPIRNTTGQVLAQSPQSQALSKALKKRGFKFVGPVIVYAWMQAIGMVDDHDPACFRYQTCEKG</sequence>
<comment type="caution">
    <text evidence="2">The sequence shown here is derived from an EMBL/GenBank/DDBJ whole genome shotgun (WGS) entry which is preliminary data.</text>
</comment>
<dbReference type="Proteomes" id="UP000321104">
    <property type="component" value="Unassembled WGS sequence"/>
</dbReference>
<dbReference type="Pfam" id="PF03352">
    <property type="entry name" value="Adenine_glyco"/>
    <property type="match status" value="1"/>
</dbReference>
<feature type="binding site" evidence="1">
    <location>
        <position position="191"/>
    </location>
    <ligand>
        <name>Zn(2+)</name>
        <dbReference type="ChEBI" id="CHEBI:29105"/>
    </ligand>
</feature>
<keyword evidence="1" id="KW-0479">Metal-binding</keyword>
<dbReference type="InterPro" id="IPR011257">
    <property type="entry name" value="DNA_glycosylase"/>
</dbReference>
<dbReference type="InterPro" id="IPR005019">
    <property type="entry name" value="Adenine_glyco"/>
</dbReference>
<dbReference type="NCBIfam" id="TIGR00624">
    <property type="entry name" value="tag"/>
    <property type="match status" value="1"/>
</dbReference>
<feature type="binding site" evidence="1">
    <location>
        <position position="32"/>
    </location>
    <ligand>
        <name>Zn(2+)</name>
        <dbReference type="ChEBI" id="CHEBI:29105"/>
    </ligand>
</feature>
<keyword evidence="1" id="KW-0862">Zinc</keyword>
<reference evidence="2 3" key="1">
    <citation type="submission" date="2019-07" db="EMBL/GenBank/DDBJ databases">
        <title>Whole genome shotgun sequence of Acetobacter indonesiensis NBRC 16471.</title>
        <authorList>
            <person name="Hosoyama A."/>
            <person name="Uohara A."/>
            <person name="Ohji S."/>
            <person name="Ichikawa N."/>
        </authorList>
    </citation>
    <scope>NUCLEOTIDE SEQUENCE [LARGE SCALE GENOMIC DNA]</scope>
    <source>
        <strain evidence="2 3">NBRC 16471</strain>
    </source>
</reference>
<gene>
    <name evidence="2" type="ORF">AIN02nite_09080</name>
</gene>
<dbReference type="PANTHER" id="PTHR30037">
    <property type="entry name" value="DNA-3-METHYLADENINE GLYCOSYLASE 1"/>
    <property type="match status" value="1"/>
</dbReference>
<dbReference type="GO" id="GO:0006284">
    <property type="term" value="P:base-excision repair"/>
    <property type="evidence" value="ECO:0007669"/>
    <property type="project" value="InterPro"/>
</dbReference>